<evidence type="ECO:0000313" key="4">
    <source>
        <dbReference type="Proteomes" id="UP000310039"/>
    </source>
</evidence>
<accession>A0A4S9Y0T4</accession>
<reference evidence="3 4" key="1">
    <citation type="submission" date="2018-10" db="EMBL/GenBank/DDBJ databases">
        <title>Fifty Aureobasidium pullulans genomes reveal a recombining polyextremotolerant generalist.</title>
        <authorList>
            <person name="Gostincar C."/>
            <person name="Turk M."/>
            <person name="Zajc J."/>
            <person name="Gunde-Cimerman N."/>
        </authorList>
    </citation>
    <scope>NUCLEOTIDE SEQUENCE [LARGE SCALE GENOMIC DNA]</scope>
    <source>
        <strain evidence="3 4">EXF-3403</strain>
    </source>
</reference>
<name>A0A4S9Y0T4_AURPU</name>
<evidence type="ECO:0000313" key="3">
    <source>
        <dbReference type="EMBL" id="THZ86378.1"/>
    </source>
</evidence>
<dbReference type="EMBL" id="QZBT01000023">
    <property type="protein sequence ID" value="THZ86378.1"/>
    <property type="molecule type" value="Genomic_DNA"/>
</dbReference>
<feature type="transmembrane region" description="Helical" evidence="2">
    <location>
        <begin position="261"/>
        <end position="279"/>
    </location>
</feature>
<feature type="transmembrane region" description="Helical" evidence="2">
    <location>
        <begin position="113"/>
        <end position="135"/>
    </location>
</feature>
<feature type="compositionally biased region" description="Polar residues" evidence="1">
    <location>
        <begin position="21"/>
        <end position="37"/>
    </location>
</feature>
<gene>
    <name evidence="3" type="ORF">D6C84_02560</name>
</gene>
<protein>
    <submittedName>
        <fullName evidence="3">Uncharacterized protein</fullName>
    </submittedName>
</protein>
<dbReference type="Proteomes" id="UP000310039">
    <property type="component" value="Unassembled WGS sequence"/>
</dbReference>
<keyword evidence="2" id="KW-1133">Transmembrane helix</keyword>
<comment type="caution">
    <text evidence="3">The sequence shown here is derived from an EMBL/GenBank/DDBJ whole genome shotgun (WGS) entry which is preliminary data.</text>
</comment>
<evidence type="ECO:0000256" key="1">
    <source>
        <dbReference type="SAM" id="MobiDB-lite"/>
    </source>
</evidence>
<feature type="transmembrane region" description="Helical" evidence="2">
    <location>
        <begin position="463"/>
        <end position="485"/>
    </location>
</feature>
<proteinExistence type="predicted"/>
<dbReference type="AlphaFoldDB" id="A0A4S9Y0T4"/>
<keyword evidence="2" id="KW-0812">Transmembrane</keyword>
<organism evidence="3 4">
    <name type="scientific">Aureobasidium pullulans</name>
    <name type="common">Black yeast</name>
    <name type="synonym">Pullularia pullulans</name>
    <dbReference type="NCBI Taxonomy" id="5580"/>
    <lineage>
        <taxon>Eukaryota</taxon>
        <taxon>Fungi</taxon>
        <taxon>Dikarya</taxon>
        <taxon>Ascomycota</taxon>
        <taxon>Pezizomycotina</taxon>
        <taxon>Dothideomycetes</taxon>
        <taxon>Dothideomycetidae</taxon>
        <taxon>Dothideales</taxon>
        <taxon>Saccotheciaceae</taxon>
        <taxon>Aureobasidium</taxon>
    </lineage>
</organism>
<evidence type="ECO:0000256" key="2">
    <source>
        <dbReference type="SAM" id="Phobius"/>
    </source>
</evidence>
<sequence length="577" mass="64805">MEDTTSGHVGSYELLLLSPSHPRQSSPQNPSSELDASSIVSSIDLERSGPLNLHDHEPRHKLEIDDSVVDGDRLLQPTSFTPPDSEFNLWFNGIHPKASVTGSTEGFYIDLRILIPVVIAVCSVASIPLIVYLTLDDRIDKVRKSNSESPSYDCGAASIIPNGTLSGDLGINLIVFDHLSFTVAKAIDLAWNTLAGRGSQALAAFMSYRMFKGMLYLSSEKRGISAETFATIALSNTRIWSYGPVIKTVCSNKLGVLHRLAYVWVLISVIYLLLAATMIDLMTGYQSGEATWFQLPNGTMLNMNTGLIKAVTDLQVTERYMPNKLQLWDGQNISPNWSPRASIHQPEAICITAYIPGDEGNATMLYRQCKNESYATIRAINLVRTENDVWNVPEAQYWQHGTYLGAILDRYPDSSCANVFNLQDVYVDSTGPICELNRTIWRDQKRYFCVPSTDYRWGFSYRYLWMLTTVNSVWLIITAMLWLYVELNSQLLQKCGPLGTWRAVLDLSAALRSILGHHTGAYTEKELERAVRRLHPLTYIVREDESTGVEKISLAECTANGSWQREKIDLKWKVKYS</sequence>
<keyword evidence="2" id="KW-0472">Membrane</keyword>
<feature type="region of interest" description="Disordered" evidence="1">
    <location>
        <begin position="1"/>
        <end position="37"/>
    </location>
</feature>